<dbReference type="AlphaFoldDB" id="A0A4R3LEN6"/>
<keyword evidence="3" id="KW-1185">Reference proteome</keyword>
<name>A0A4R3LEN6_9GAMM</name>
<organism evidence="2 3">
    <name type="scientific">Pseudofulvimonas gallinarii</name>
    <dbReference type="NCBI Taxonomy" id="634155"/>
    <lineage>
        <taxon>Bacteria</taxon>
        <taxon>Pseudomonadati</taxon>
        <taxon>Pseudomonadota</taxon>
        <taxon>Gammaproteobacteria</taxon>
        <taxon>Lysobacterales</taxon>
        <taxon>Rhodanobacteraceae</taxon>
        <taxon>Pseudofulvimonas</taxon>
    </lineage>
</organism>
<reference evidence="2 3" key="1">
    <citation type="submission" date="2019-03" db="EMBL/GenBank/DDBJ databases">
        <title>Genomic Encyclopedia of Type Strains, Phase IV (KMG-IV): sequencing the most valuable type-strain genomes for metagenomic binning, comparative biology and taxonomic classification.</title>
        <authorList>
            <person name="Goeker M."/>
        </authorList>
    </citation>
    <scope>NUCLEOTIDE SEQUENCE [LARGE SCALE GENOMIC DNA]</scope>
    <source>
        <strain evidence="2 3">DSM 21944</strain>
    </source>
</reference>
<dbReference type="SUPFAM" id="SSF53474">
    <property type="entry name" value="alpha/beta-Hydrolases"/>
    <property type="match status" value="1"/>
</dbReference>
<dbReference type="GO" id="GO:0006508">
    <property type="term" value="P:proteolysis"/>
    <property type="evidence" value="ECO:0007669"/>
    <property type="project" value="InterPro"/>
</dbReference>
<dbReference type="InterPro" id="IPR001563">
    <property type="entry name" value="Peptidase_S10"/>
</dbReference>
<proteinExistence type="predicted"/>
<keyword evidence="2" id="KW-0645">Protease</keyword>
<evidence type="ECO:0000256" key="1">
    <source>
        <dbReference type="SAM" id="SignalP"/>
    </source>
</evidence>
<dbReference type="Proteomes" id="UP000294599">
    <property type="component" value="Unassembled WGS sequence"/>
</dbReference>
<accession>A0A4R3LEN6</accession>
<dbReference type="Gene3D" id="3.40.50.1820">
    <property type="entry name" value="alpha/beta hydrolase"/>
    <property type="match status" value="1"/>
</dbReference>
<dbReference type="EMBL" id="SMAF01000008">
    <property type="protein sequence ID" value="TCS98459.1"/>
    <property type="molecule type" value="Genomic_DNA"/>
</dbReference>
<dbReference type="Pfam" id="PF00450">
    <property type="entry name" value="Peptidase_S10"/>
    <property type="match status" value="1"/>
</dbReference>
<comment type="caution">
    <text evidence="2">The sequence shown here is derived from an EMBL/GenBank/DDBJ whole genome shotgun (WGS) entry which is preliminary data.</text>
</comment>
<dbReference type="GO" id="GO:0004185">
    <property type="term" value="F:serine-type carboxypeptidase activity"/>
    <property type="evidence" value="ECO:0007669"/>
    <property type="project" value="InterPro"/>
</dbReference>
<dbReference type="InterPro" id="IPR029058">
    <property type="entry name" value="AB_hydrolase_fold"/>
</dbReference>
<evidence type="ECO:0000313" key="2">
    <source>
        <dbReference type="EMBL" id="TCS98459.1"/>
    </source>
</evidence>
<feature type="signal peptide" evidence="1">
    <location>
        <begin position="1"/>
        <end position="21"/>
    </location>
</feature>
<dbReference type="OrthoDB" id="9770107at2"/>
<keyword evidence="2" id="KW-0121">Carboxypeptidase</keyword>
<gene>
    <name evidence="2" type="ORF">EDC25_10839</name>
</gene>
<feature type="chain" id="PRO_5030099276" evidence="1">
    <location>
        <begin position="22"/>
        <end position="498"/>
    </location>
</feature>
<evidence type="ECO:0000313" key="3">
    <source>
        <dbReference type="Proteomes" id="UP000294599"/>
    </source>
</evidence>
<dbReference type="RefSeq" id="WP_123520583.1">
    <property type="nucleotide sequence ID" value="NZ_JBHLWF010000087.1"/>
</dbReference>
<keyword evidence="2" id="KW-0378">Hydrolase</keyword>
<protein>
    <submittedName>
        <fullName evidence="2">Carboxypeptidase C (Cathepsin A)</fullName>
    </submittedName>
</protein>
<sequence length="498" mass="55014">MSLRACVLALATLLSSPLVSAAEARAAEPGTARDVQDRLVESRHSIGIDGSRINYRAVAGTTVLHDRQGKPRAEVFSVAYLREGVSDVSRRPVTYVFNGGPGSSSVWLHLGIIGPRRVDFADAVQPQPAPYRLVDNAHGLLEVSDLVFIDPVGTGYSRALGDAKDADFHGVKEDIESVGQFIRLWTQRNGRWNSPKYLAGESYGTTRAAGLVNHLQNNEGMFFNGVMLISSILNFQTARFAPGNDLPYILFLPTYAATAWYHGRIQPRTDLAAFLAEVRAFAGGDYAAALMLGDRLPEEQAQAIAGRVAAYTGTTPAFVRNNNLRVPIFRFTKELLRDQRRSVGRLDSRYVGIDRDAADDRFDADPSYTAILGPYTAVLGDYLRSALKFEDDRKYEILSGEPGRNWKWGSGFVNTGEDLREAISRNPHLRVYVANGYYDLATPFYATEYTFDHLGLEPALRGNVSMSYFESGHMMYQHPESLARLGRELRAFIGATAP</sequence>
<keyword evidence="1" id="KW-0732">Signal</keyword>